<keyword evidence="2" id="KW-1185">Reference proteome</keyword>
<dbReference type="RefSeq" id="WP_188668720.1">
    <property type="nucleotide sequence ID" value="NZ_BMJI01000018.1"/>
</dbReference>
<sequence length="333" mass="36376">MTTRSIPSYRDLLTRTDAPPGSSWGVFGAGDQLGTLNFIGPEETTAAASLVRDGRVFDLDYPLNTFVPSIAGTRPPTEHHLFANNPNHRDDWLDSFYLQSTSQIDGLRHMRHPVHGFYGGVPDERITPASPDLGIQLVAEHGVVTRGVLLDLPRYFADRGERLDVTTNQPITVADLRGAAARQQVDLRRGDVLLMHTGWAEDYLGLTPDQQDHRRRHWGSPGIEQSTTMLEFLWDTGIAMLASDNAGVEAFPVSPDSGFVDPAEPPAERGPSHNGMLHRPLIALLGLYLGELWRLHELADACAADGRYDVLLTAKPLSVVGGVGSPPNAMAIR</sequence>
<dbReference type="Proteomes" id="UP000597761">
    <property type="component" value="Unassembled WGS sequence"/>
</dbReference>
<dbReference type="EMBL" id="BMJI01000018">
    <property type="protein sequence ID" value="GGC96641.1"/>
    <property type="molecule type" value="Genomic_DNA"/>
</dbReference>
<dbReference type="InterPro" id="IPR037175">
    <property type="entry name" value="KFase_sf"/>
</dbReference>
<name>A0ABQ1PG57_9MICC</name>
<evidence type="ECO:0000313" key="2">
    <source>
        <dbReference type="Proteomes" id="UP000597761"/>
    </source>
</evidence>
<reference evidence="2" key="1">
    <citation type="journal article" date="2019" name="Int. J. Syst. Evol. Microbiol.">
        <title>The Global Catalogue of Microorganisms (GCM) 10K type strain sequencing project: providing services to taxonomists for standard genome sequencing and annotation.</title>
        <authorList>
            <consortium name="The Broad Institute Genomics Platform"/>
            <consortium name="The Broad Institute Genome Sequencing Center for Infectious Disease"/>
            <person name="Wu L."/>
            <person name="Ma J."/>
        </authorList>
    </citation>
    <scope>NUCLEOTIDE SEQUENCE [LARGE SCALE GENOMIC DNA]</scope>
    <source>
        <strain evidence="2">CGMCC 1.15480</strain>
    </source>
</reference>
<dbReference type="SUPFAM" id="SSF102198">
    <property type="entry name" value="Putative cyclase"/>
    <property type="match status" value="1"/>
</dbReference>
<proteinExistence type="predicted"/>
<dbReference type="Pfam" id="PF04199">
    <property type="entry name" value="Cyclase"/>
    <property type="match status" value="1"/>
</dbReference>
<dbReference type="Gene3D" id="3.50.30.50">
    <property type="entry name" value="Putative cyclase"/>
    <property type="match status" value="1"/>
</dbReference>
<gene>
    <name evidence="1" type="ORF">GCM10011512_24570</name>
</gene>
<accession>A0ABQ1PG57</accession>
<organism evidence="1 2">
    <name type="scientific">Tersicoccus solisilvae</name>
    <dbReference type="NCBI Taxonomy" id="1882339"/>
    <lineage>
        <taxon>Bacteria</taxon>
        <taxon>Bacillati</taxon>
        <taxon>Actinomycetota</taxon>
        <taxon>Actinomycetes</taxon>
        <taxon>Micrococcales</taxon>
        <taxon>Micrococcaceae</taxon>
        <taxon>Tersicoccus</taxon>
    </lineage>
</organism>
<evidence type="ECO:0000313" key="1">
    <source>
        <dbReference type="EMBL" id="GGC96641.1"/>
    </source>
</evidence>
<comment type="caution">
    <text evidence="1">The sequence shown here is derived from an EMBL/GenBank/DDBJ whole genome shotgun (WGS) entry which is preliminary data.</text>
</comment>
<dbReference type="PANTHER" id="PTHR34861">
    <property type="match status" value="1"/>
</dbReference>
<dbReference type="InterPro" id="IPR007325">
    <property type="entry name" value="KFase/CYL"/>
</dbReference>
<protein>
    <submittedName>
        <fullName evidence="1">Cyclase</fullName>
    </submittedName>
</protein>